<name>A0ACC7NUK2_9BACL</name>
<proteinExistence type="predicted"/>
<comment type="caution">
    <text evidence="1">The sequence shown here is derived from an EMBL/GenBank/DDBJ whole genome shotgun (WGS) entry which is preliminary data.</text>
</comment>
<evidence type="ECO:0000313" key="1">
    <source>
        <dbReference type="EMBL" id="MFM9328155.1"/>
    </source>
</evidence>
<reference evidence="1" key="1">
    <citation type="submission" date="2024-12" db="EMBL/GenBank/DDBJ databases">
        <authorList>
            <person name="Wu N."/>
        </authorList>
    </citation>
    <scope>NUCLEOTIDE SEQUENCE</scope>
    <source>
        <strain evidence="1">P15</strain>
    </source>
</reference>
<sequence length="82" mass="8558">MIVNVYQTITIRSLTISSLANSSVFQVGSAGLVKSLSNNFNTGGFTSPAPELGDTVSAPQSALPSVPLVPLPALRYHEAPMK</sequence>
<keyword evidence="2" id="KW-1185">Reference proteome</keyword>
<organism evidence="1 2">
    <name type="scientific">Paenibacillus mesotrionivorans</name>
    <dbReference type="NCBI Taxonomy" id="3160968"/>
    <lineage>
        <taxon>Bacteria</taxon>
        <taxon>Bacillati</taxon>
        <taxon>Bacillota</taxon>
        <taxon>Bacilli</taxon>
        <taxon>Bacillales</taxon>
        <taxon>Paenibacillaceae</taxon>
        <taxon>Paenibacillus</taxon>
    </lineage>
</organism>
<protein>
    <submittedName>
        <fullName evidence="1">Spore germination protein GerPB</fullName>
    </submittedName>
</protein>
<evidence type="ECO:0000313" key="2">
    <source>
        <dbReference type="Proteomes" id="UP001631969"/>
    </source>
</evidence>
<accession>A0ACC7NUK2</accession>
<dbReference type="Proteomes" id="UP001631969">
    <property type="component" value="Unassembled WGS sequence"/>
</dbReference>
<dbReference type="EMBL" id="JBJURJ010000004">
    <property type="protein sequence ID" value="MFM9328155.1"/>
    <property type="molecule type" value="Genomic_DNA"/>
</dbReference>
<gene>
    <name evidence="1" type="ORF">ACI1P1_07650</name>
</gene>